<dbReference type="PANTHER" id="PTHR43581">
    <property type="entry name" value="ATP/GTP PHOSPHATASE"/>
    <property type="match status" value="1"/>
</dbReference>
<dbReference type="Pfam" id="PF13304">
    <property type="entry name" value="AAA_21"/>
    <property type="match status" value="1"/>
</dbReference>
<dbReference type="InterPro" id="IPR051396">
    <property type="entry name" value="Bact_Antivir_Def_Nuclease"/>
</dbReference>
<evidence type="ECO:0000313" key="2">
    <source>
        <dbReference type="EMBL" id="NPD92392.1"/>
    </source>
</evidence>
<proteinExistence type="predicted"/>
<dbReference type="EMBL" id="JABKKF010000007">
    <property type="protein sequence ID" value="NPD92392.1"/>
    <property type="molecule type" value="Genomic_DNA"/>
</dbReference>
<dbReference type="PANTHER" id="PTHR43581:SF2">
    <property type="entry name" value="EXCINUCLEASE ATPASE SUBUNIT"/>
    <property type="match status" value="1"/>
</dbReference>
<feature type="domain" description="ATPase AAA-type core" evidence="1">
    <location>
        <begin position="24"/>
        <end position="334"/>
    </location>
</feature>
<dbReference type="InterPro" id="IPR027417">
    <property type="entry name" value="P-loop_NTPase"/>
</dbReference>
<dbReference type="RefSeq" id="WP_172275726.1">
    <property type="nucleotide sequence ID" value="NZ_CASGMU010000006.1"/>
</dbReference>
<dbReference type="SUPFAM" id="SSF52540">
    <property type="entry name" value="P-loop containing nucleoside triphosphate hydrolases"/>
    <property type="match status" value="1"/>
</dbReference>
<accession>A0ABX2AQS0</accession>
<dbReference type="Proteomes" id="UP000714420">
    <property type="component" value="Unassembled WGS sequence"/>
</dbReference>
<dbReference type="PIRSF" id="PIRSF029347">
    <property type="entry name" value="RecF"/>
    <property type="match status" value="1"/>
</dbReference>
<protein>
    <submittedName>
        <fullName evidence="2">AAA family ATPase</fullName>
    </submittedName>
</protein>
<sequence>MKIKSISLSGFCNIKQFDIQLTDFNALVAPNNYGKSNVIEGIRFAFDFITASENMRRQMMSDAAYIPINTATSGEPFRFGLFFTSADESLYSYIFAFDWQKTNGEQGSCIIEESLVKFSGKRCRPSALIKRTIDDGGLYVSSPKARCNKPVGASEHQLAIDKLALIDRLMFGNVVSELRRLSIHMVGTSAFNKQSICEFIYILRDRHSDRYSLLEDAVMHLVPNIISITPTRSHLGIGSGDVPYRIEDAIYDLRINERNNNQDISISRLSSGSCRIIAIIAEIVKAEMDGSSLICIEELENSVHPKLLENMILMVQSFAEGITVITTSHSPYLVRYLKSRHLTFGLPTNEGVASFHKIRPTKVKAVVKRASAMDMTLGEYMFDLMLGLRPESEEITELFE</sequence>
<keyword evidence="3" id="KW-1185">Reference proteome</keyword>
<gene>
    <name evidence="2" type="ORF">HPS56_08555</name>
</gene>
<comment type="caution">
    <text evidence="2">The sequence shown here is derived from an EMBL/GenBank/DDBJ whole genome shotgun (WGS) entry which is preliminary data.</text>
</comment>
<evidence type="ECO:0000259" key="1">
    <source>
        <dbReference type="Pfam" id="PF13304"/>
    </source>
</evidence>
<dbReference type="Gene3D" id="3.40.50.300">
    <property type="entry name" value="P-loop containing nucleotide triphosphate hydrolases"/>
    <property type="match status" value="1"/>
</dbReference>
<dbReference type="InterPro" id="IPR003959">
    <property type="entry name" value="ATPase_AAA_core"/>
</dbReference>
<evidence type="ECO:0000313" key="3">
    <source>
        <dbReference type="Proteomes" id="UP000714420"/>
    </source>
</evidence>
<dbReference type="InterPro" id="IPR014555">
    <property type="entry name" value="RecF-like"/>
</dbReference>
<name>A0ABX2AQS0_9BACT</name>
<reference evidence="2 3" key="1">
    <citation type="submission" date="2020-05" db="EMBL/GenBank/DDBJ databases">
        <title>Distinct polysaccharide utilization as determinants for interspecies competition between intestinal Prevotella spp.</title>
        <authorList>
            <person name="Galvez E.J.C."/>
            <person name="Iljazovic A."/>
            <person name="Strowig T."/>
        </authorList>
    </citation>
    <scope>NUCLEOTIDE SEQUENCE [LARGE SCALE GENOMIC DNA]</scope>
    <source>
        <strain evidence="2 3">PMUR</strain>
    </source>
</reference>
<organism evidence="2 3">
    <name type="scientific">Xylanibacter muris</name>
    <dbReference type="NCBI Taxonomy" id="2736290"/>
    <lineage>
        <taxon>Bacteria</taxon>
        <taxon>Pseudomonadati</taxon>
        <taxon>Bacteroidota</taxon>
        <taxon>Bacteroidia</taxon>
        <taxon>Bacteroidales</taxon>
        <taxon>Prevotellaceae</taxon>
        <taxon>Xylanibacter</taxon>
    </lineage>
</organism>